<proteinExistence type="predicted"/>
<organism evidence="1 2">
    <name type="scientific">Mycolicibacillus koreensis</name>
    <dbReference type="NCBI Taxonomy" id="1069220"/>
    <lineage>
        <taxon>Bacteria</taxon>
        <taxon>Bacillati</taxon>
        <taxon>Actinomycetota</taxon>
        <taxon>Actinomycetes</taxon>
        <taxon>Mycobacteriales</taxon>
        <taxon>Mycobacteriaceae</taxon>
        <taxon>Mycolicibacillus</taxon>
    </lineage>
</organism>
<sequence length="68" mass="7777">MAFTVIRVSDGIEEKIHHVNADTFEVLKGGVLKTFDHEKRKTTYHSPAGWARLETRDDHPHGVPRKGR</sequence>
<gene>
    <name evidence="1" type="ORF">B8W67_01980</name>
</gene>
<reference evidence="1 2" key="1">
    <citation type="submission" date="2017-04" db="EMBL/GenBank/DDBJ databases">
        <title>The new phylogeny of genus Mycobacterium.</title>
        <authorList>
            <person name="Tortoli E."/>
            <person name="Trovato A."/>
            <person name="Cirillo D.M."/>
        </authorList>
    </citation>
    <scope>NUCLEOTIDE SEQUENCE [LARGE SCALE GENOMIC DNA]</scope>
    <source>
        <strain evidence="1 2">KCTC 19819</strain>
    </source>
</reference>
<evidence type="ECO:0000313" key="1">
    <source>
        <dbReference type="EMBL" id="OSC35519.1"/>
    </source>
</evidence>
<protein>
    <submittedName>
        <fullName evidence="1">Uncharacterized protein</fullName>
    </submittedName>
</protein>
<evidence type="ECO:0000313" key="2">
    <source>
        <dbReference type="Proteomes" id="UP000193577"/>
    </source>
</evidence>
<keyword evidence="2" id="KW-1185">Reference proteome</keyword>
<name>A0A7I7SA71_9MYCO</name>
<comment type="caution">
    <text evidence="1">The sequence shown here is derived from an EMBL/GenBank/DDBJ whole genome shotgun (WGS) entry which is preliminary data.</text>
</comment>
<accession>A0A7I7SA71</accession>
<dbReference type="EMBL" id="NCXO01000003">
    <property type="protein sequence ID" value="OSC35519.1"/>
    <property type="molecule type" value="Genomic_DNA"/>
</dbReference>
<dbReference type="RefSeq" id="WP_069391463.1">
    <property type="nucleotide sequence ID" value="NZ_AP022594.1"/>
</dbReference>
<dbReference type="AlphaFoldDB" id="A0A7I7SA71"/>
<dbReference type="Proteomes" id="UP000193577">
    <property type="component" value="Unassembled WGS sequence"/>
</dbReference>